<dbReference type="WBParaSite" id="nRc.2.0.1.t00502-RA">
    <property type="protein sequence ID" value="nRc.2.0.1.t00502-RA"/>
    <property type="gene ID" value="nRc.2.0.1.g00502"/>
</dbReference>
<organism evidence="1 2">
    <name type="scientific">Romanomermis culicivorax</name>
    <name type="common">Nematode worm</name>
    <dbReference type="NCBI Taxonomy" id="13658"/>
    <lineage>
        <taxon>Eukaryota</taxon>
        <taxon>Metazoa</taxon>
        <taxon>Ecdysozoa</taxon>
        <taxon>Nematoda</taxon>
        <taxon>Enoplea</taxon>
        <taxon>Dorylaimia</taxon>
        <taxon>Mermithida</taxon>
        <taxon>Mermithoidea</taxon>
        <taxon>Mermithidae</taxon>
        <taxon>Romanomermis</taxon>
    </lineage>
</organism>
<evidence type="ECO:0000313" key="1">
    <source>
        <dbReference type="Proteomes" id="UP000887565"/>
    </source>
</evidence>
<keyword evidence="1" id="KW-1185">Reference proteome</keyword>
<reference evidence="2" key="1">
    <citation type="submission" date="2022-11" db="UniProtKB">
        <authorList>
            <consortium name="WormBaseParasite"/>
        </authorList>
    </citation>
    <scope>IDENTIFICATION</scope>
</reference>
<name>A0A915HEM3_ROMCU</name>
<dbReference type="Proteomes" id="UP000887565">
    <property type="component" value="Unplaced"/>
</dbReference>
<evidence type="ECO:0000313" key="2">
    <source>
        <dbReference type="WBParaSite" id="nRc.2.0.1.t00502-RA"/>
    </source>
</evidence>
<proteinExistence type="predicted"/>
<dbReference type="AlphaFoldDB" id="A0A915HEM3"/>
<protein>
    <submittedName>
        <fullName evidence="2">Uncharacterized protein</fullName>
    </submittedName>
</protein>
<sequence>MTGDVSVITSYRLMEGTPAPPAQFIPQGPPPRIPTDSALEVVSQLELMNLLAALRILGPDVARRALEFIADGTIRATPLNKNRPRWQWTPSTALWKKRVATRSPQQLLP</sequence>
<accession>A0A915HEM3</accession>